<evidence type="ECO:0000259" key="11">
    <source>
        <dbReference type="PROSITE" id="PS50089"/>
    </source>
</evidence>
<evidence type="ECO:0000256" key="8">
    <source>
        <dbReference type="PROSITE-ProRule" id="PRU00024"/>
    </source>
</evidence>
<evidence type="ECO:0000259" key="13">
    <source>
        <dbReference type="PROSITE" id="PS50188"/>
    </source>
</evidence>
<evidence type="ECO:0000256" key="10">
    <source>
        <dbReference type="SAM" id="MobiDB-lite"/>
    </source>
</evidence>
<dbReference type="InterPro" id="IPR017907">
    <property type="entry name" value="Znf_RING_CS"/>
</dbReference>
<dbReference type="GO" id="GO:0045087">
    <property type="term" value="P:innate immune response"/>
    <property type="evidence" value="ECO:0007669"/>
    <property type="project" value="UniProtKB-KW"/>
</dbReference>
<evidence type="ECO:0000256" key="5">
    <source>
        <dbReference type="ARBA" id="ARBA00022771"/>
    </source>
</evidence>
<feature type="domain" description="RING-type" evidence="11">
    <location>
        <begin position="11"/>
        <end position="53"/>
    </location>
</feature>
<evidence type="ECO:0000256" key="2">
    <source>
        <dbReference type="ARBA" id="ARBA00022490"/>
    </source>
</evidence>
<dbReference type="SMART" id="SM00336">
    <property type="entry name" value="BBOX"/>
    <property type="match status" value="2"/>
</dbReference>
<keyword evidence="7" id="KW-0391">Immunity</keyword>
<feature type="compositionally biased region" description="Polar residues" evidence="10">
    <location>
        <begin position="168"/>
        <end position="200"/>
    </location>
</feature>
<dbReference type="GO" id="GO:0008270">
    <property type="term" value="F:zinc ion binding"/>
    <property type="evidence" value="ECO:0007669"/>
    <property type="project" value="UniProtKB-KW"/>
</dbReference>
<evidence type="ECO:0000256" key="1">
    <source>
        <dbReference type="ARBA" id="ARBA00004496"/>
    </source>
</evidence>
<dbReference type="InterPro" id="IPR013083">
    <property type="entry name" value="Znf_RING/FYVE/PHD"/>
</dbReference>
<proteinExistence type="predicted"/>
<evidence type="ECO:0000259" key="12">
    <source>
        <dbReference type="PROSITE" id="PS50119"/>
    </source>
</evidence>
<dbReference type="Gene3D" id="3.30.40.10">
    <property type="entry name" value="Zinc/RING finger domain, C3HC4 (zinc finger)"/>
    <property type="match status" value="1"/>
</dbReference>
<keyword evidence="14" id="KW-0436">Ligase</keyword>
<dbReference type="SMART" id="SM00449">
    <property type="entry name" value="SPRY"/>
    <property type="match status" value="1"/>
</dbReference>
<dbReference type="Proteomes" id="UP000324632">
    <property type="component" value="Chromosome 11"/>
</dbReference>
<dbReference type="InterPro" id="IPR018957">
    <property type="entry name" value="Znf_C3HC4_RING-type"/>
</dbReference>
<dbReference type="SUPFAM" id="SSF49899">
    <property type="entry name" value="Concanavalin A-like lectins/glucanases"/>
    <property type="match status" value="1"/>
</dbReference>
<dbReference type="GO" id="GO:0005737">
    <property type="term" value="C:cytoplasm"/>
    <property type="evidence" value="ECO:0007669"/>
    <property type="project" value="UniProtKB-SubCell"/>
</dbReference>
<dbReference type="Pfam" id="PF13765">
    <property type="entry name" value="PRY"/>
    <property type="match status" value="1"/>
</dbReference>
<dbReference type="Gene3D" id="2.60.120.920">
    <property type="match status" value="1"/>
</dbReference>
<dbReference type="InterPro" id="IPR000315">
    <property type="entry name" value="Znf_B-box"/>
</dbReference>
<keyword evidence="4" id="KW-0479">Metal-binding</keyword>
<evidence type="ECO:0000313" key="14">
    <source>
        <dbReference type="EMBL" id="KAA0714885.1"/>
    </source>
</evidence>
<evidence type="ECO:0000256" key="6">
    <source>
        <dbReference type="ARBA" id="ARBA00022833"/>
    </source>
</evidence>
<keyword evidence="6" id="KW-0862">Zinc</keyword>
<evidence type="ECO:0000256" key="9">
    <source>
        <dbReference type="SAM" id="Coils"/>
    </source>
</evidence>
<name>A0A5A9NZX0_9TELE</name>
<sequence>MGASNEKPVKCPLCHEDCRNQLTLTCKHSFCQRCIAEIWSVSPTGPYYCPECKYEYKQLPDHTDGASTSTATLNANWTLGRNMSARYSPKTVSKTLLGKRKSSSAFPEKYDGRYRLIPSNKTKATGSDVINVIDSDDDATLCKRRATADEHPRGNQSSSAVNRKKSMSDTSAQCTPPETAKTTPPHVNSFPERNSSSVRTDQPVVASCSDEGTPRKSTTPRETPTPKDTSEEQTRVSTSNSDENLSANVSDRSRERTPRINSVPCHYCPSSDQKVAIKTCLVCGASMCSEHLKAHLEKPVFKNHPLVNAVEDVSLWRCQDHEEMNRIYCRMCRVCVCTVCSLVGAHKGHECISIREAEQELRGSLNDEMKKMQKTEKSIQEKVSEINERKHTVKTGLEEVRTAVLQQYQAMREALQQEEEQALRCMDQEENRVLGSIKNQLKTLQNALMSSGSIINTLQGLSDAQGMSQYQDQAFIMARQKVSYSKPFILYFQFLSHQILMGSQTVLYIVVFPLINIVDVMKVFCLFQEYTKIVAQLSGLSDPVQNLNPLQEVNQGRLDCLQDWTERRLDTVLITLPHRDPFRLLHGMSPSLDPETAHPKLLLSDDNRTVQYTETQQDYTDQETRFNIFPQILGSDGLDEGRYYWEVEVPMDDGRWKVGVCDGQIGRKGQKDACRIGFYPNSWCLMYEKGKVEVLHDKVASPVCATGLWKVGVLLDFNEGRLSFYSVAKEGALSLLYSFEHSFTEPMYLALAVSKTQLRICDVFTKPTTD</sequence>
<dbReference type="InterPro" id="IPR006574">
    <property type="entry name" value="PRY"/>
</dbReference>
<dbReference type="PROSITE" id="PS50119">
    <property type="entry name" value="ZF_BBOX"/>
    <property type="match status" value="1"/>
</dbReference>
<keyword evidence="9" id="KW-0175">Coiled coil</keyword>
<feature type="domain" description="B30.2/SPRY" evidence="13">
    <location>
        <begin position="570"/>
        <end position="769"/>
    </location>
</feature>
<evidence type="ECO:0000256" key="4">
    <source>
        <dbReference type="ARBA" id="ARBA00022723"/>
    </source>
</evidence>
<dbReference type="Gene3D" id="4.10.830.40">
    <property type="match status" value="1"/>
</dbReference>
<feature type="compositionally biased region" description="Polar residues" evidence="10">
    <location>
        <begin position="235"/>
        <end position="250"/>
    </location>
</feature>
<dbReference type="GO" id="GO:0016874">
    <property type="term" value="F:ligase activity"/>
    <property type="evidence" value="ECO:0007669"/>
    <property type="project" value="UniProtKB-KW"/>
</dbReference>
<comment type="caution">
    <text evidence="14">The sequence shown here is derived from an EMBL/GenBank/DDBJ whole genome shotgun (WGS) entry which is preliminary data.</text>
</comment>
<dbReference type="CDD" id="cd19802">
    <property type="entry name" value="Bbox1_TRIM8-like"/>
    <property type="match status" value="1"/>
</dbReference>
<reference evidence="14 15" key="1">
    <citation type="journal article" date="2019" name="Mol. Ecol. Resour.">
        <title>Chromosome-level genome assembly of Triplophysa tibetana, a fish adapted to the harsh high-altitude environment of the Tibetan Plateau.</title>
        <authorList>
            <person name="Yang X."/>
            <person name="Liu H."/>
            <person name="Ma Z."/>
            <person name="Zou Y."/>
            <person name="Zou M."/>
            <person name="Mao Y."/>
            <person name="Li X."/>
            <person name="Wang H."/>
            <person name="Chen T."/>
            <person name="Wang W."/>
            <person name="Yang R."/>
        </authorList>
    </citation>
    <scope>NUCLEOTIDE SEQUENCE [LARGE SCALE GENOMIC DNA]</scope>
    <source>
        <strain evidence="14">TTIB1903HZAU</strain>
        <tissue evidence="14">Muscle</tissue>
    </source>
</reference>
<dbReference type="PROSITE" id="PS50188">
    <property type="entry name" value="B302_SPRY"/>
    <property type="match status" value="1"/>
</dbReference>
<dbReference type="Pfam" id="PF00097">
    <property type="entry name" value="zf-C3HC4"/>
    <property type="match status" value="1"/>
</dbReference>
<keyword evidence="5 8" id="KW-0863">Zinc-finger</keyword>
<gene>
    <name evidence="14" type="ORF">E1301_Tti010275</name>
</gene>
<keyword evidence="2" id="KW-0963">Cytoplasm</keyword>
<feature type="domain" description="B box-type" evidence="12">
    <location>
        <begin position="318"/>
        <end position="354"/>
    </location>
</feature>
<dbReference type="EMBL" id="SOYY01000011">
    <property type="protein sequence ID" value="KAA0714885.1"/>
    <property type="molecule type" value="Genomic_DNA"/>
</dbReference>
<dbReference type="SUPFAM" id="SSF57845">
    <property type="entry name" value="B-box zinc-binding domain"/>
    <property type="match status" value="1"/>
</dbReference>
<dbReference type="InterPro" id="IPR003877">
    <property type="entry name" value="SPRY_dom"/>
</dbReference>
<dbReference type="Pfam" id="PF00622">
    <property type="entry name" value="SPRY"/>
    <property type="match status" value="1"/>
</dbReference>
<dbReference type="InterPro" id="IPR013320">
    <property type="entry name" value="ConA-like_dom_sf"/>
</dbReference>
<accession>A0A5A9NZX0</accession>
<dbReference type="InterPro" id="IPR001870">
    <property type="entry name" value="B30.2/SPRY"/>
</dbReference>
<organism evidence="14 15">
    <name type="scientific">Triplophysa tibetana</name>
    <dbReference type="NCBI Taxonomy" id="1572043"/>
    <lineage>
        <taxon>Eukaryota</taxon>
        <taxon>Metazoa</taxon>
        <taxon>Chordata</taxon>
        <taxon>Craniata</taxon>
        <taxon>Vertebrata</taxon>
        <taxon>Euteleostomi</taxon>
        <taxon>Actinopterygii</taxon>
        <taxon>Neopterygii</taxon>
        <taxon>Teleostei</taxon>
        <taxon>Ostariophysi</taxon>
        <taxon>Cypriniformes</taxon>
        <taxon>Nemacheilidae</taxon>
        <taxon>Triplophysa</taxon>
    </lineage>
</organism>
<dbReference type="SUPFAM" id="SSF57850">
    <property type="entry name" value="RING/U-box"/>
    <property type="match status" value="1"/>
</dbReference>
<feature type="compositionally biased region" description="Basic and acidic residues" evidence="10">
    <location>
        <begin position="224"/>
        <end position="234"/>
    </location>
</feature>
<dbReference type="SMART" id="SM00184">
    <property type="entry name" value="RING"/>
    <property type="match status" value="1"/>
</dbReference>
<dbReference type="Gene3D" id="3.30.160.60">
    <property type="entry name" value="Classic Zinc Finger"/>
    <property type="match status" value="1"/>
</dbReference>
<dbReference type="SMART" id="SM00589">
    <property type="entry name" value="PRY"/>
    <property type="match status" value="1"/>
</dbReference>
<dbReference type="PROSITE" id="PS50089">
    <property type="entry name" value="ZF_RING_2"/>
    <property type="match status" value="1"/>
</dbReference>
<comment type="subcellular location">
    <subcellularLocation>
        <location evidence="1">Cytoplasm</location>
    </subcellularLocation>
</comment>
<dbReference type="AlphaFoldDB" id="A0A5A9NZX0"/>
<evidence type="ECO:0000256" key="3">
    <source>
        <dbReference type="ARBA" id="ARBA00022588"/>
    </source>
</evidence>
<dbReference type="PRINTS" id="PR01407">
    <property type="entry name" value="BUTYPHLNCDUF"/>
</dbReference>
<dbReference type="InterPro" id="IPR051051">
    <property type="entry name" value="E3_ubiq-ligase_TRIM/RNF"/>
</dbReference>
<dbReference type="InterPro" id="IPR001841">
    <property type="entry name" value="Znf_RING"/>
</dbReference>
<dbReference type="Pfam" id="PF00643">
    <property type="entry name" value="zf-B_box"/>
    <property type="match status" value="1"/>
</dbReference>
<dbReference type="InterPro" id="IPR003879">
    <property type="entry name" value="Butyrophylin_SPRY"/>
</dbReference>
<keyword evidence="3" id="KW-0399">Innate immunity</keyword>
<dbReference type="InterPro" id="IPR043136">
    <property type="entry name" value="B30.2/SPRY_sf"/>
</dbReference>
<feature type="coiled-coil region" evidence="9">
    <location>
        <begin position="355"/>
        <end position="432"/>
    </location>
</feature>
<dbReference type="PANTHER" id="PTHR25465:SF35">
    <property type="entry name" value="E3 UBIQUITIN_ISG15 LIGASE TRIM25-RELATED"/>
    <property type="match status" value="1"/>
</dbReference>
<feature type="region of interest" description="Disordered" evidence="10">
    <location>
        <begin position="145"/>
        <end position="256"/>
    </location>
</feature>
<dbReference type="PANTHER" id="PTHR25465">
    <property type="entry name" value="B-BOX DOMAIN CONTAINING"/>
    <property type="match status" value="1"/>
</dbReference>
<protein>
    <submittedName>
        <fullName evidence="14">E3 ubiquitin/ISG15 ligase TRIM25</fullName>
    </submittedName>
</protein>
<dbReference type="PROSITE" id="PS00518">
    <property type="entry name" value="ZF_RING_1"/>
    <property type="match status" value="1"/>
</dbReference>
<evidence type="ECO:0000256" key="7">
    <source>
        <dbReference type="ARBA" id="ARBA00022859"/>
    </source>
</evidence>
<keyword evidence="15" id="KW-1185">Reference proteome</keyword>
<evidence type="ECO:0000313" key="15">
    <source>
        <dbReference type="Proteomes" id="UP000324632"/>
    </source>
</evidence>